<evidence type="ECO:0000256" key="1">
    <source>
        <dbReference type="SAM" id="Coils"/>
    </source>
</evidence>
<keyword evidence="1" id="KW-0175">Coiled coil</keyword>
<dbReference type="AlphaFoldDB" id="A0A914HLL4"/>
<feature type="compositionally biased region" description="Low complexity" evidence="2">
    <location>
        <begin position="10"/>
        <end position="27"/>
    </location>
</feature>
<evidence type="ECO:0000313" key="5">
    <source>
        <dbReference type="WBParaSite" id="Gr19_v10_g2262.t1"/>
    </source>
</evidence>
<keyword evidence="4" id="KW-1185">Reference proteome</keyword>
<reference evidence="5" key="1">
    <citation type="submission" date="2022-11" db="UniProtKB">
        <authorList>
            <consortium name="WormBaseParasite"/>
        </authorList>
    </citation>
    <scope>IDENTIFICATION</scope>
</reference>
<dbReference type="Gene3D" id="2.60.120.920">
    <property type="match status" value="1"/>
</dbReference>
<dbReference type="CDD" id="cd12885">
    <property type="entry name" value="SPRY_RanBP_like"/>
    <property type="match status" value="1"/>
</dbReference>
<evidence type="ECO:0000313" key="4">
    <source>
        <dbReference type="Proteomes" id="UP000887572"/>
    </source>
</evidence>
<sequence>MEPTEDATLGRRSSSRHSSTSLSSATSFDLVPTQANEMNDADNLDLQNEIEQNNNGVGSNAAGLHRQDAGGLANLDELVLQANVAALEQEQQKTIDLSHCWHNQNELRAQIVELQKSVAALTMAQNEKVPFKPFSRVQTKLDELEQSQKNYKKRFLSKEEFEEALNEVKQEMKQFEDTKQFKGALDEVKKELKDPNQFKEEALNEVKKEMKQFEEESKKQFKEELNKVKKEMKQFEEESKKQFKEELNKVKKELKDTNQDMNQIKEALKQINQLIEQLLANQSKESHSAGGSRKDLEFSGFDCLMVNHRGYWGNCSAVIKCQMPKSGTFYYEVKIVSKKGDIAIGFATKQKGFAGLFEHYECTYAYESNGNFWGHATNGSRRNFFIRSYIEGKPEFGSGDTVGCGVNLATRRIVYTKNGKRLDYGDLSVDCADLFPCATLFHSGDKIESNFGPDFKFKKGF</sequence>
<feature type="domain" description="B30.2/SPRY" evidence="3">
    <location>
        <begin position="256"/>
        <end position="456"/>
    </location>
</feature>
<feature type="region of interest" description="Disordered" evidence="2">
    <location>
        <begin position="1"/>
        <end position="29"/>
    </location>
</feature>
<dbReference type="InterPro" id="IPR044736">
    <property type="entry name" value="Gid1/RanBPM/SPLA_SPRY"/>
</dbReference>
<dbReference type="InterPro" id="IPR001870">
    <property type="entry name" value="B30.2/SPRY"/>
</dbReference>
<dbReference type="InterPro" id="IPR003877">
    <property type="entry name" value="SPRY_dom"/>
</dbReference>
<dbReference type="InterPro" id="IPR043136">
    <property type="entry name" value="B30.2/SPRY_sf"/>
</dbReference>
<organism evidence="4 5">
    <name type="scientific">Globodera rostochiensis</name>
    <name type="common">Golden nematode worm</name>
    <name type="synonym">Heterodera rostochiensis</name>
    <dbReference type="NCBI Taxonomy" id="31243"/>
    <lineage>
        <taxon>Eukaryota</taxon>
        <taxon>Metazoa</taxon>
        <taxon>Ecdysozoa</taxon>
        <taxon>Nematoda</taxon>
        <taxon>Chromadorea</taxon>
        <taxon>Rhabditida</taxon>
        <taxon>Tylenchina</taxon>
        <taxon>Tylenchomorpha</taxon>
        <taxon>Tylenchoidea</taxon>
        <taxon>Heteroderidae</taxon>
        <taxon>Heteroderinae</taxon>
        <taxon>Globodera</taxon>
    </lineage>
</organism>
<accession>A0A914HLL4</accession>
<dbReference type="Proteomes" id="UP000887572">
    <property type="component" value="Unplaced"/>
</dbReference>
<feature type="coiled-coil region" evidence="1">
    <location>
        <begin position="104"/>
        <end position="285"/>
    </location>
</feature>
<proteinExistence type="predicted"/>
<dbReference type="SMART" id="SM00449">
    <property type="entry name" value="SPRY"/>
    <property type="match status" value="1"/>
</dbReference>
<dbReference type="WBParaSite" id="Gr19_v10_g2262.t1">
    <property type="protein sequence ID" value="Gr19_v10_g2262.t1"/>
    <property type="gene ID" value="Gr19_v10_g2262"/>
</dbReference>
<evidence type="ECO:0000256" key="2">
    <source>
        <dbReference type="SAM" id="MobiDB-lite"/>
    </source>
</evidence>
<protein>
    <submittedName>
        <fullName evidence="5">B30.2/SPRY domain-containing protein</fullName>
    </submittedName>
</protein>
<dbReference type="Pfam" id="PF00622">
    <property type="entry name" value="SPRY"/>
    <property type="match status" value="1"/>
</dbReference>
<dbReference type="SUPFAM" id="SSF49899">
    <property type="entry name" value="Concanavalin A-like lectins/glucanases"/>
    <property type="match status" value="1"/>
</dbReference>
<evidence type="ECO:0000259" key="3">
    <source>
        <dbReference type="PROSITE" id="PS50188"/>
    </source>
</evidence>
<dbReference type="InterPro" id="IPR013320">
    <property type="entry name" value="ConA-like_dom_sf"/>
</dbReference>
<dbReference type="PROSITE" id="PS50188">
    <property type="entry name" value="B302_SPRY"/>
    <property type="match status" value="1"/>
</dbReference>
<name>A0A914HLL4_GLORO</name>